<evidence type="ECO:0000256" key="1">
    <source>
        <dbReference type="ARBA" id="ARBA00022679"/>
    </source>
</evidence>
<gene>
    <name evidence="7" type="ORF">GBA63_11920</name>
</gene>
<feature type="transmembrane region" description="Helical" evidence="5">
    <location>
        <begin position="191"/>
        <end position="210"/>
    </location>
</feature>
<keyword evidence="3" id="KW-0902">Two-component regulatory system</keyword>
<dbReference type="EMBL" id="CP045119">
    <property type="protein sequence ID" value="QIN83269.1"/>
    <property type="molecule type" value="Genomic_DNA"/>
</dbReference>
<dbReference type="PROSITE" id="PS50109">
    <property type="entry name" value="HIS_KIN"/>
    <property type="match status" value="1"/>
</dbReference>
<dbReference type="GO" id="GO:0000155">
    <property type="term" value="F:phosphorelay sensor kinase activity"/>
    <property type="evidence" value="ECO:0007669"/>
    <property type="project" value="InterPro"/>
</dbReference>
<evidence type="ECO:0000256" key="5">
    <source>
        <dbReference type="SAM" id="Phobius"/>
    </source>
</evidence>
<feature type="region of interest" description="Disordered" evidence="4">
    <location>
        <begin position="702"/>
        <end position="731"/>
    </location>
</feature>
<evidence type="ECO:0000313" key="7">
    <source>
        <dbReference type="EMBL" id="QIN83269.1"/>
    </source>
</evidence>
<dbReference type="Pfam" id="PF07730">
    <property type="entry name" value="HisKA_3"/>
    <property type="match status" value="1"/>
</dbReference>
<keyword evidence="5" id="KW-0472">Membrane</keyword>
<dbReference type="Proteomes" id="UP000501452">
    <property type="component" value="Chromosome"/>
</dbReference>
<dbReference type="GO" id="GO:0016020">
    <property type="term" value="C:membrane"/>
    <property type="evidence" value="ECO:0007669"/>
    <property type="project" value="InterPro"/>
</dbReference>
<dbReference type="InterPro" id="IPR036890">
    <property type="entry name" value="HATPase_C_sf"/>
</dbReference>
<feature type="transmembrane region" description="Helical" evidence="5">
    <location>
        <begin position="36"/>
        <end position="57"/>
    </location>
</feature>
<keyword evidence="8" id="KW-1185">Reference proteome</keyword>
<organism evidence="7 8">
    <name type="scientific">Rubrobacter tropicus</name>
    <dbReference type="NCBI Taxonomy" id="2653851"/>
    <lineage>
        <taxon>Bacteria</taxon>
        <taxon>Bacillati</taxon>
        <taxon>Actinomycetota</taxon>
        <taxon>Rubrobacteria</taxon>
        <taxon>Rubrobacterales</taxon>
        <taxon>Rubrobacteraceae</taxon>
        <taxon>Rubrobacter</taxon>
    </lineage>
</organism>
<keyword evidence="5" id="KW-0812">Transmembrane</keyword>
<feature type="transmembrane region" description="Helical" evidence="5">
    <location>
        <begin position="216"/>
        <end position="234"/>
    </location>
</feature>
<feature type="transmembrane region" description="Helical" evidence="5">
    <location>
        <begin position="254"/>
        <end position="277"/>
    </location>
</feature>
<proteinExistence type="predicted"/>
<feature type="transmembrane region" description="Helical" evidence="5">
    <location>
        <begin position="326"/>
        <end position="351"/>
    </location>
</feature>
<dbReference type="AlphaFoldDB" id="A0A6G8Q9Y9"/>
<dbReference type="InterPro" id="IPR005467">
    <property type="entry name" value="His_kinase_dom"/>
</dbReference>
<dbReference type="GO" id="GO:0046983">
    <property type="term" value="F:protein dimerization activity"/>
    <property type="evidence" value="ECO:0007669"/>
    <property type="project" value="InterPro"/>
</dbReference>
<feature type="domain" description="Histidine kinase" evidence="6">
    <location>
        <begin position="489"/>
        <end position="729"/>
    </location>
</feature>
<accession>A0A6G8Q9Y9</accession>
<protein>
    <submittedName>
        <fullName evidence="7">Sensor histidine kinase</fullName>
    </submittedName>
</protein>
<feature type="transmembrane region" description="Helical" evidence="5">
    <location>
        <begin position="289"/>
        <end position="314"/>
    </location>
</feature>
<feature type="region of interest" description="Disordered" evidence="4">
    <location>
        <begin position="1"/>
        <end position="27"/>
    </location>
</feature>
<dbReference type="InterPro" id="IPR050482">
    <property type="entry name" value="Sensor_HK_TwoCompSys"/>
</dbReference>
<dbReference type="PANTHER" id="PTHR24421">
    <property type="entry name" value="NITRATE/NITRITE SENSOR PROTEIN NARX-RELATED"/>
    <property type="match status" value="1"/>
</dbReference>
<evidence type="ECO:0000256" key="4">
    <source>
        <dbReference type="SAM" id="MobiDB-lite"/>
    </source>
</evidence>
<keyword evidence="2 7" id="KW-0418">Kinase</keyword>
<dbReference type="SMART" id="SM00387">
    <property type="entry name" value="HATPase_c"/>
    <property type="match status" value="1"/>
</dbReference>
<dbReference type="InterPro" id="IPR003594">
    <property type="entry name" value="HATPase_dom"/>
</dbReference>
<dbReference type="RefSeq" id="WP_166176388.1">
    <property type="nucleotide sequence ID" value="NZ_CP045119.1"/>
</dbReference>
<dbReference type="SUPFAM" id="SSF55874">
    <property type="entry name" value="ATPase domain of HSP90 chaperone/DNA topoisomerase II/histidine kinase"/>
    <property type="match status" value="1"/>
</dbReference>
<dbReference type="Pfam" id="PF02518">
    <property type="entry name" value="HATPase_c"/>
    <property type="match status" value="1"/>
</dbReference>
<evidence type="ECO:0000256" key="2">
    <source>
        <dbReference type="ARBA" id="ARBA00022777"/>
    </source>
</evidence>
<sequence length="731" mass="79141">MNRRMKLTGVHPGRAGASPLPPDSSTARPLGGRSLVLARATWGIVAALAVSLFVAGLPVEFALLHEPCPTARCTTGQLPPAGLDALEDLGLSPGSFAAYFVALDVVFAMAWFAVAALIFWRRSDSRMGLFVSLTLLTFGTATFAFTLGALVVRHPAWGIPVAFLHFFGSASFGLFLYLFPDGRFVPRWTRWVALAWIAWQLPPYFFPGWHLDPGAWYLWAQAVVWPAALGTALYSQAYRYRRVSDAKQRQQIKWVVFGISVALAIFIGTNLGVSAFASVPTSPGTLAAFLTGYLFIYAALLLIPLSIGIAILRHHLFDIDLIIRRTLVYGALTASVVGLYVLVVGGLGVMLQVRGNLLVSILAAGLVAVLFQPLRERLQRDVNRLLYGDRDDPYAVLSRLGSRLESRLAPDAVLPAVTRTVRDALKLPYAEIQLRREDRFETAAVAGSPVENPLRLPLVYGGETVGRLVLGPRAGQEGFPDAERRLLEDLAHQIGAPAHAAIMTDEALRLSADLQRSRERLVEAREEERRRLRRDLHDGLGPQLSSQALTVDAVRALMRRDPDAAEELLLDLKSDAQNAVTDIRRLVYGLRPPALDDLGLLGALRETAAQYDAKGLRVAVEAPERLPSLSAAVEVAAYRIAQEALTNVARHAGARSSTVSLALDGDGALRVEVSDDGVGMPDPHAGPSGHAGVGLTSMRERATELGGSLDVEELPEGGTRVRARLPLPEEG</sequence>
<dbReference type="Gene3D" id="3.30.565.10">
    <property type="entry name" value="Histidine kinase-like ATPase, C-terminal domain"/>
    <property type="match status" value="1"/>
</dbReference>
<dbReference type="InterPro" id="IPR011712">
    <property type="entry name" value="Sig_transdc_His_kin_sub3_dim/P"/>
</dbReference>
<dbReference type="KEGG" id="rub:GBA63_11920"/>
<name>A0A6G8Q9Y9_9ACTN</name>
<dbReference type="CDD" id="cd16917">
    <property type="entry name" value="HATPase_UhpB-NarQ-NarX-like"/>
    <property type="match status" value="1"/>
</dbReference>
<evidence type="ECO:0000256" key="3">
    <source>
        <dbReference type="ARBA" id="ARBA00023012"/>
    </source>
</evidence>
<reference evidence="7 8" key="1">
    <citation type="submission" date="2019-10" db="EMBL/GenBank/DDBJ databases">
        <title>Rubrobacter sp nov SCSIO 52090 isolated from a deep-sea sediment in the South China Sea.</title>
        <authorList>
            <person name="Chen R.W."/>
        </authorList>
    </citation>
    <scope>NUCLEOTIDE SEQUENCE [LARGE SCALE GENOMIC DNA]</scope>
    <source>
        <strain evidence="7 8">SCSIO 52909</strain>
    </source>
</reference>
<keyword evidence="5" id="KW-1133">Transmembrane helix</keyword>
<evidence type="ECO:0000259" key="6">
    <source>
        <dbReference type="PROSITE" id="PS50109"/>
    </source>
</evidence>
<evidence type="ECO:0000313" key="8">
    <source>
        <dbReference type="Proteomes" id="UP000501452"/>
    </source>
</evidence>
<dbReference type="Gene3D" id="1.20.5.1930">
    <property type="match status" value="1"/>
</dbReference>
<feature type="transmembrane region" description="Helical" evidence="5">
    <location>
        <begin position="127"/>
        <end position="151"/>
    </location>
</feature>
<dbReference type="SUPFAM" id="SSF55781">
    <property type="entry name" value="GAF domain-like"/>
    <property type="match status" value="1"/>
</dbReference>
<feature type="transmembrane region" description="Helical" evidence="5">
    <location>
        <begin position="96"/>
        <end position="120"/>
    </location>
</feature>
<feature type="transmembrane region" description="Helical" evidence="5">
    <location>
        <begin position="157"/>
        <end position="179"/>
    </location>
</feature>
<keyword evidence="1" id="KW-0808">Transferase</keyword>